<sequence length="151" mass="16966">MEARSLEEFTVTGFTARTCNADELEPTTAKIAPLWQHFYQHAVPSLGEQSCVYGVYSNYESDAEGQYDISVGATELSADRLEGAKHVHIPAGQYLVFTAKGEMPKTVIGLWGEIWSYFGNSDCPHERAYTYDYERYLDEQSVEICIAINGF</sequence>
<protein>
    <submittedName>
        <fullName evidence="2">Transcriptional regulator</fullName>
    </submittedName>
</protein>
<dbReference type="Pfam" id="PF14526">
    <property type="entry name" value="Cass2"/>
    <property type="match status" value="1"/>
</dbReference>
<dbReference type="SUPFAM" id="SSF55136">
    <property type="entry name" value="Probable bacterial effector-binding domain"/>
    <property type="match status" value="1"/>
</dbReference>
<evidence type="ECO:0000313" key="2">
    <source>
        <dbReference type="EMBL" id="GLT20016.1"/>
    </source>
</evidence>
<reference evidence="3" key="1">
    <citation type="journal article" date="2019" name="Int. J. Syst. Evol. Microbiol.">
        <title>The Global Catalogue of Microorganisms (GCM) 10K type strain sequencing project: providing services to taxonomists for standard genome sequencing and annotation.</title>
        <authorList>
            <consortium name="The Broad Institute Genomics Platform"/>
            <consortium name="The Broad Institute Genome Sequencing Center for Infectious Disease"/>
            <person name="Wu L."/>
            <person name="Ma J."/>
        </authorList>
    </citation>
    <scope>NUCLEOTIDE SEQUENCE [LARGE SCALE GENOMIC DNA]</scope>
    <source>
        <strain evidence="3">NBRC 108723</strain>
    </source>
</reference>
<evidence type="ECO:0000259" key="1">
    <source>
        <dbReference type="SMART" id="SM00871"/>
    </source>
</evidence>
<proteinExistence type="predicted"/>
<dbReference type="EMBL" id="BSPW01000090">
    <property type="protein sequence ID" value="GLT20016.1"/>
    <property type="molecule type" value="Genomic_DNA"/>
</dbReference>
<keyword evidence="3" id="KW-1185">Reference proteome</keyword>
<comment type="caution">
    <text evidence="2">The sequence shown here is derived from an EMBL/GenBank/DDBJ whole genome shotgun (WGS) entry which is preliminary data.</text>
</comment>
<dbReference type="InterPro" id="IPR029441">
    <property type="entry name" value="Cass2"/>
</dbReference>
<dbReference type="PANTHER" id="PTHR36444:SF2">
    <property type="entry name" value="TRANSCRIPTIONAL REGULATOR PROTEIN YOBU-RELATED"/>
    <property type="match status" value="1"/>
</dbReference>
<dbReference type="Gene3D" id="3.20.80.10">
    <property type="entry name" value="Regulatory factor, effector binding domain"/>
    <property type="match status" value="1"/>
</dbReference>
<organism evidence="2 3">
    <name type="scientific">Vibrio zhanjiangensis</name>
    <dbReference type="NCBI Taxonomy" id="1046128"/>
    <lineage>
        <taxon>Bacteria</taxon>
        <taxon>Pseudomonadati</taxon>
        <taxon>Pseudomonadota</taxon>
        <taxon>Gammaproteobacteria</taxon>
        <taxon>Vibrionales</taxon>
        <taxon>Vibrionaceae</taxon>
        <taxon>Vibrio</taxon>
    </lineage>
</organism>
<accession>A0ABQ6F465</accession>
<feature type="domain" description="AraC effector-binding" evidence="1">
    <location>
        <begin position="1"/>
        <end position="149"/>
    </location>
</feature>
<evidence type="ECO:0000313" key="3">
    <source>
        <dbReference type="Proteomes" id="UP001157138"/>
    </source>
</evidence>
<dbReference type="InterPro" id="IPR011256">
    <property type="entry name" value="Reg_factor_effector_dom_sf"/>
</dbReference>
<dbReference type="PANTHER" id="PTHR36444">
    <property type="entry name" value="TRANSCRIPTIONAL REGULATOR PROTEIN YOBU-RELATED"/>
    <property type="match status" value="1"/>
</dbReference>
<gene>
    <name evidence="2" type="ORF">GCM10007938_37990</name>
</gene>
<dbReference type="InterPro" id="IPR053182">
    <property type="entry name" value="YobU-like_regulator"/>
</dbReference>
<name>A0ABQ6F465_9VIBR</name>
<dbReference type="InterPro" id="IPR010499">
    <property type="entry name" value="AraC_E-bd"/>
</dbReference>
<dbReference type="SMART" id="SM00871">
    <property type="entry name" value="AraC_E_bind"/>
    <property type="match status" value="1"/>
</dbReference>
<dbReference type="Proteomes" id="UP001157138">
    <property type="component" value="Unassembled WGS sequence"/>
</dbReference>